<name>A0A4Y3QT46_STRCI</name>
<sequence>MGPAPRAVEAARRGLPGAVGPEGFRGAGAPWLPSEVFRGAAGAVARARPQAPDEPEACPDGPDRGLSDRGWAAWARRASRARGR</sequence>
<comment type="caution">
    <text evidence="2">The sequence shown here is derived from an EMBL/GenBank/DDBJ whole genome shotgun (WGS) entry which is preliminary data.</text>
</comment>
<gene>
    <name evidence="2" type="ORF">SCA03_01290</name>
</gene>
<evidence type="ECO:0000313" key="3">
    <source>
        <dbReference type="Proteomes" id="UP000319210"/>
    </source>
</evidence>
<evidence type="ECO:0000256" key="1">
    <source>
        <dbReference type="SAM" id="MobiDB-lite"/>
    </source>
</evidence>
<protein>
    <submittedName>
        <fullName evidence="2">Uncharacterized protein</fullName>
    </submittedName>
</protein>
<reference evidence="2 3" key="1">
    <citation type="submission" date="2019-06" db="EMBL/GenBank/DDBJ databases">
        <title>Whole genome shotgun sequence of Streptomyces cacaoi subsp. cacaoi NBRC 12748.</title>
        <authorList>
            <person name="Hosoyama A."/>
            <person name="Uohara A."/>
            <person name="Ohji S."/>
            <person name="Ichikawa N."/>
        </authorList>
    </citation>
    <scope>NUCLEOTIDE SEQUENCE [LARGE SCALE GENOMIC DNA]</scope>
    <source>
        <strain evidence="2 3">NBRC 12748</strain>
    </source>
</reference>
<feature type="region of interest" description="Disordered" evidence="1">
    <location>
        <begin position="1"/>
        <end position="26"/>
    </location>
</feature>
<organism evidence="2 3">
    <name type="scientific">Streptomyces cacaoi</name>
    <dbReference type="NCBI Taxonomy" id="1898"/>
    <lineage>
        <taxon>Bacteria</taxon>
        <taxon>Bacillati</taxon>
        <taxon>Actinomycetota</taxon>
        <taxon>Actinomycetes</taxon>
        <taxon>Kitasatosporales</taxon>
        <taxon>Streptomycetaceae</taxon>
        <taxon>Streptomyces</taxon>
    </lineage>
</organism>
<feature type="region of interest" description="Disordered" evidence="1">
    <location>
        <begin position="43"/>
        <end position="71"/>
    </location>
</feature>
<evidence type="ECO:0000313" key="2">
    <source>
        <dbReference type="EMBL" id="GEB47578.1"/>
    </source>
</evidence>
<dbReference type="AlphaFoldDB" id="A0A4Y3QT46"/>
<dbReference type="Proteomes" id="UP000319210">
    <property type="component" value="Unassembled WGS sequence"/>
</dbReference>
<keyword evidence="3" id="KW-1185">Reference proteome</keyword>
<proteinExistence type="predicted"/>
<accession>A0A4Y3QT46</accession>
<dbReference type="EMBL" id="BJMM01000002">
    <property type="protein sequence ID" value="GEB47578.1"/>
    <property type="molecule type" value="Genomic_DNA"/>
</dbReference>